<proteinExistence type="predicted"/>
<comment type="caution">
    <text evidence="1">The sequence shown here is derived from an EMBL/GenBank/DDBJ whole genome shotgun (WGS) entry which is preliminary data.</text>
</comment>
<dbReference type="Proteomes" id="UP000591948">
    <property type="component" value="Unassembled WGS sequence"/>
</dbReference>
<gene>
    <name evidence="1" type="ORF">HKBW3S33_02269</name>
</gene>
<organism evidence="1 2">
    <name type="scientific">Candidatus Hakubella thermalkaliphila</name>
    <dbReference type="NCBI Taxonomy" id="2754717"/>
    <lineage>
        <taxon>Bacteria</taxon>
        <taxon>Bacillati</taxon>
        <taxon>Actinomycetota</taxon>
        <taxon>Actinomycetota incertae sedis</taxon>
        <taxon>Candidatus Hakubellales</taxon>
        <taxon>Candidatus Hakubellaceae</taxon>
        <taxon>Candidatus Hakubella</taxon>
    </lineage>
</organism>
<accession>A0A6V8P953</accession>
<feature type="non-terminal residue" evidence="1">
    <location>
        <position position="49"/>
    </location>
</feature>
<keyword evidence="2" id="KW-1185">Reference proteome</keyword>
<evidence type="ECO:0000313" key="2">
    <source>
        <dbReference type="Proteomes" id="UP000591948"/>
    </source>
</evidence>
<sequence>MVGIQCEWVPGTMDQVRVRLPDHDVQVTLKQLQQIAGLDAVHELYLKGL</sequence>
<name>A0A6V8P953_9ACTN</name>
<evidence type="ECO:0000313" key="1">
    <source>
        <dbReference type="EMBL" id="GFP28853.1"/>
    </source>
</evidence>
<dbReference type="EMBL" id="BLRY01000458">
    <property type="protein sequence ID" value="GFP28853.1"/>
    <property type="molecule type" value="Genomic_DNA"/>
</dbReference>
<dbReference type="AlphaFoldDB" id="A0A6V8P953"/>
<protein>
    <submittedName>
        <fullName evidence="1">Uncharacterized protein</fullName>
    </submittedName>
</protein>
<reference evidence="1 2" key="1">
    <citation type="journal article" date="2020" name="Front. Microbiol.">
        <title>Single-cell genomics of novel Actinobacteria with the Wood-Ljungdahl pathway discovered in a serpentinizing system.</title>
        <authorList>
            <person name="Merino N."/>
            <person name="Kawai M."/>
            <person name="Boyd E.S."/>
            <person name="Colman D.R."/>
            <person name="McGlynn S.E."/>
            <person name="Nealson K.H."/>
            <person name="Kurokawa K."/>
            <person name="Hongoh Y."/>
        </authorList>
    </citation>
    <scope>NUCLEOTIDE SEQUENCE [LARGE SCALE GENOMIC DNA]</scope>
    <source>
        <strain evidence="1 2">S33</strain>
    </source>
</reference>